<dbReference type="AlphaFoldDB" id="A0A9P0L6S9"/>
<feature type="transmembrane region" description="Helical" evidence="1">
    <location>
        <begin position="6"/>
        <end position="34"/>
    </location>
</feature>
<gene>
    <name evidence="2" type="ORF">ACAOBT_LOCUS16642</name>
</gene>
<dbReference type="Proteomes" id="UP001152888">
    <property type="component" value="Unassembled WGS sequence"/>
</dbReference>
<proteinExistence type="predicted"/>
<keyword evidence="3" id="KW-1185">Reference proteome</keyword>
<sequence>MSFSKFLAITILPSSIGVGTKVAGLAVLTVMLIAKMNIKKTCL</sequence>
<comment type="caution">
    <text evidence="2">The sequence shown here is derived from an EMBL/GenBank/DDBJ whole genome shotgun (WGS) entry which is preliminary data.</text>
</comment>
<dbReference type="EMBL" id="CAKOFQ010006978">
    <property type="protein sequence ID" value="CAH1985377.1"/>
    <property type="molecule type" value="Genomic_DNA"/>
</dbReference>
<keyword evidence="1" id="KW-1133">Transmembrane helix</keyword>
<evidence type="ECO:0000256" key="1">
    <source>
        <dbReference type="SAM" id="Phobius"/>
    </source>
</evidence>
<accession>A0A9P0L6S9</accession>
<evidence type="ECO:0000313" key="2">
    <source>
        <dbReference type="EMBL" id="CAH1985377.1"/>
    </source>
</evidence>
<name>A0A9P0L6S9_ACAOB</name>
<keyword evidence="1" id="KW-0812">Transmembrane</keyword>
<organism evidence="2 3">
    <name type="scientific">Acanthoscelides obtectus</name>
    <name type="common">Bean weevil</name>
    <name type="synonym">Bruchus obtectus</name>
    <dbReference type="NCBI Taxonomy" id="200917"/>
    <lineage>
        <taxon>Eukaryota</taxon>
        <taxon>Metazoa</taxon>
        <taxon>Ecdysozoa</taxon>
        <taxon>Arthropoda</taxon>
        <taxon>Hexapoda</taxon>
        <taxon>Insecta</taxon>
        <taxon>Pterygota</taxon>
        <taxon>Neoptera</taxon>
        <taxon>Endopterygota</taxon>
        <taxon>Coleoptera</taxon>
        <taxon>Polyphaga</taxon>
        <taxon>Cucujiformia</taxon>
        <taxon>Chrysomeloidea</taxon>
        <taxon>Chrysomelidae</taxon>
        <taxon>Bruchinae</taxon>
        <taxon>Bruchini</taxon>
        <taxon>Acanthoscelides</taxon>
    </lineage>
</organism>
<keyword evidence="1" id="KW-0472">Membrane</keyword>
<reference evidence="2" key="1">
    <citation type="submission" date="2022-03" db="EMBL/GenBank/DDBJ databases">
        <authorList>
            <person name="Sayadi A."/>
        </authorList>
    </citation>
    <scope>NUCLEOTIDE SEQUENCE</scope>
</reference>
<protein>
    <submittedName>
        <fullName evidence="2">Uncharacterized protein</fullName>
    </submittedName>
</protein>
<evidence type="ECO:0000313" key="3">
    <source>
        <dbReference type="Proteomes" id="UP001152888"/>
    </source>
</evidence>